<gene>
    <name evidence="3" type="ORF">MNB_SUP05-5-44</name>
</gene>
<evidence type="ECO:0000259" key="2">
    <source>
        <dbReference type="Pfam" id="PF14340"/>
    </source>
</evidence>
<protein>
    <recommendedName>
        <fullName evidence="2">DUF4395 domain-containing protein</fullName>
    </recommendedName>
</protein>
<evidence type="ECO:0000256" key="1">
    <source>
        <dbReference type="SAM" id="Phobius"/>
    </source>
</evidence>
<sequence>MFVIGEKVEGYEVEVLNEREIRASAGILFLFGIISFMFAILTSNFAIAKIMVVAFMVDFIIRLLINPKYAPSLVIGRWIVNNQTPEYVGAVQKRWSWWVGLVLALIMFYSFVLNDIRGPINILICGSCLIFLFFEAVFGICLGCKLYDLFHKKSAQYCAGDVCNVDKKREDIQKTNITQWLSVIIFISFLYFLPSVINYYQSNLAPEKDCTVPQFAIDMGHEEVWKEHNNCL</sequence>
<proteinExistence type="predicted"/>
<organism evidence="3">
    <name type="scientific">hydrothermal vent metagenome</name>
    <dbReference type="NCBI Taxonomy" id="652676"/>
    <lineage>
        <taxon>unclassified sequences</taxon>
        <taxon>metagenomes</taxon>
        <taxon>ecological metagenomes</taxon>
    </lineage>
</organism>
<accession>A0A1W1CFY0</accession>
<feature type="transmembrane region" description="Helical" evidence="1">
    <location>
        <begin position="120"/>
        <end position="144"/>
    </location>
</feature>
<keyword evidence="1" id="KW-0812">Transmembrane</keyword>
<name>A0A1W1CFY0_9ZZZZ</name>
<keyword evidence="1" id="KW-0472">Membrane</keyword>
<feature type="transmembrane region" description="Helical" evidence="1">
    <location>
        <begin position="95"/>
        <end position="114"/>
    </location>
</feature>
<feature type="transmembrane region" description="Helical" evidence="1">
    <location>
        <begin position="177"/>
        <end position="200"/>
    </location>
</feature>
<dbReference type="EMBL" id="FPHJ01000043">
    <property type="protein sequence ID" value="SFV64627.1"/>
    <property type="molecule type" value="Genomic_DNA"/>
</dbReference>
<dbReference type="InterPro" id="IPR025508">
    <property type="entry name" value="DUF4395"/>
</dbReference>
<evidence type="ECO:0000313" key="3">
    <source>
        <dbReference type="EMBL" id="SFV64627.1"/>
    </source>
</evidence>
<dbReference type="AlphaFoldDB" id="A0A1W1CFY0"/>
<dbReference type="Pfam" id="PF14340">
    <property type="entry name" value="DUF4395"/>
    <property type="match status" value="1"/>
</dbReference>
<feature type="transmembrane region" description="Helical" evidence="1">
    <location>
        <begin position="21"/>
        <end position="40"/>
    </location>
</feature>
<feature type="domain" description="DUF4395" evidence="2">
    <location>
        <begin position="17"/>
        <end position="151"/>
    </location>
</feature>
<keyword evidence="1" id="KW-1133">Transmembrane helix</keyword>
<reference evidence="3" key="1">
    <citation type="submission" date="2016-10" db="EMBL/GenBank/DDBJ databases">
        <authorList>
            <person name="de Groot N.N."/>
        </authorList>
    </citation>
    <scope>NUCLEOTIDE SEQUENCE</scope>
</reference>